<dbReference type="Gene3D" id="3.90.930.50">
    <property type="match status" value="1"/>
</dbReference>
<dbReference type="Pfam" id="PF09836">
    <property type="entry name" value="DUF2063"/>
    <property type="match status" value="1"/>
</dbReference>
<feature type="domain" description="NGO1945-like C-terminal" evidence="2">
    <location>
        <begin position="143"/>
        <end position="236"/>
    </location>
</feature>
<dbReference type="KEGG" id="dar:Daro_3154"/>
<sequence>MNADFQQFQREFARHLRDPHHAPRPTGIPARRMAVYTELLFNNIGGFVDACFPVSRTMLGEKRWRRLIRTFYRDWPLHTPWFREIPREFIRYLAEGEISQPRPAWLAELTHYEWAELAVDVMDHPTPAYDPAGDLLRNTVALNPAMLNLAYGWPVHRICQDYRPRKPQATHLVVYRDRDDKVQFSQINAVTGRLLSLLAAAPSRGEAAIRQIAGELQHPAPEQLLTHGAALLDDLRRQGIILGSLA</sequence>
<dbReference type="InterPro" id="IPR044922">
    <property type="entry name" value="DUF2063_N_sf"/>
</dbReference>
<evidence type="ECO:0000313" key="3">
    <source>
        <dbReference type="EMBL" id="AAZ47884.1"/>
    </source>
</evidence>
<dbReference type="eggNOG" id="COG3219">
    <property type="taxonomic scope" value="Bacteria"/>
</dbReference>
<accession>Q47B97</accession>
<proteinExistence type="predicted"/>
<dbReference type="OrthoDB" id="4146344at2"/>
<dbReference type="Pfam" id="PF22106">
    <property type="entry name" value="NGO1945_C"/>
    <property type="match status" value="1"/>
</dbReference>
<dbReference type="Gene3D" id="1.10.150.690">
    <property type="entry name" value="DUF2063"/>
    <property type="match status" value="1"/>
</dbReference>
<dbReference type="HOGENOM" id="CLU_096334_1_0_4"/>
<evidence type="ECO:0000259" key="2">
    <source>
        <dbReference type="Pfam" id="PF22106"/>
    </source>
</evidence>
<dbReference type="EMBL" id="CP000089">
    <property type="protein sequence ID" value="AAZ47884.1"/>
    <property type="molecule type" value="Genomic_DNA"/>
</dbReference>
<name>Q47B97_DECAR</name>
<protein>
    <submittedName>
        <fullName evidence="3">Uncharacterized protein</fullName>
    </submittedName>
</protein>
<dbReference type="STRING" id="159087.Daro_3154"/>
<reference evidence="3" key="1">
    <citation type="submission" date="2005-08" db="EMBL/GenBank/DDBJ databases">
        <title>Complete sequence of Dechloromonas aromatica RCB.</title>
        <authorList>
            <person name="Salinero K.K."/>
            <person name="Copeland A."/>
            <person name="Lucas S."/>
            <person name="Lapidus A."/>
            <person name="Barry K."/>
            <person name="Detter J.C."/>
            <person name="Glavina T."/>
            <person name="Hammon N."/>
            <person name="Israni S."/>
            <person name="Pitluck S."/>
            <person name="Di Bartolo G."/>
            <person name="Trong S."/>
            <person name="Schmutz J."/>
            <person name="Larimer F."/>
            <person name="Land M."/>
            <person name="Ivanova N."/>
            <person name="Richardson P."/>
        </authorList>
    </citation>
    <scope>NUCLEOTIDE SEQUENCE</scope>
    <source>
        <strain evidence="3">RCB</strain>
    </source>
</reference>
<dbReference type="AlphaFoldDB" id="Q47B97"/>
<feature type="domain" description="Putative DNA-binding" evidence="1">
    <location>
        <begin position="7"/>
        <end position="93"/>
    </location>
</feature>
<organism evidence="3">
    <name type="scientific">Dechloromonas aromatica (strain RCB)</name>
    <dbReference type="NCBI Taxonomy" id="159087"/>
    <lineage>
        <taxon>Bacteria</taxon>
        <taxon>Pseudomonadati</taxon>
        <taxon>Pseudomonadota</taxon>
        <taxon>Betaproteobacteria</taxon>
        <taxon>Rhodocyclales</taxon>
        <taxon>Azonexaceae</taxon>
        <taxon>Dechloromonas</taxon>
    </lineage>
</organism>
<evidence type="ECO:0000259" key="1">
    <source>
        <dbReference type="Pfam" id="PF09836"/>
    </source>
</evidence>
<dbReference type="InterPro" id="IPR018640">
    <property type="entry name" value="DUF2063"/>
</dbReference>
<dbReference type="InterPro" id="IPR054098">
    <property type="entry name" value="NGO1945-like_C"/>
</dbReference>
<gene>
    <name evidence="3" type="ordered locus">Daro_3154</name>
</gene>